<evidence type="ECO:0000313" key="1">
    <source>
        <dbReference type="EMBL" id="QEG21681.1"/>
    </source>
</evidence>
<reference evidence="1 2" key="1">
    <citation type="submission" date="2019-08" db="EMBL/GenBank/DDBJ databases">
        <title>Deep-cultivation of Planctomycetes and their phenomic and genomic characterization uncovers novel biology.</title>
        <authorList>
            <person name="Wiegand S."/>
            <person name="Jogler M."/>
            <person name="Boedeker C."/>
            <person name="Pinto D."/>
            <person name="Vollmers J."/>
            <person name="Rivas-Marin E."/>
            <person name="Kohn T."/>
            <person name="Peeters S.H."/>
            <person name="Heuer A."/>
            <person name="Rast P."/>
            <person name="Oberbeckmann S."/>
            <person name="Bunk B."/>
            <person name="Jeske O."/>
            <person name="Meyerdierks A."/>
            <person name="Storesund J.E."/>
            <person name="Kallscheuer N."/>
            <person name="Luecker S."/>
            <person name="Lage O.M."/>
            <person name="Pohl T."/>
            <person name="Merkel B.J."/>
            <person name="Hornburger P."/>
            <person name="Mueller R.-W."/>
            <person name="Bruemmer F."/>
            <person name="Labrenz M."/>
            <person name="Spormann A.M."/>
            <person name="Op den Camp H."/>
            <person name="Overmann J."/>
            <person name="Amann R."/>
            <person name="Jetten M.S.M."/>
            <person name="Mascher T."/>
            <person name="Medema M.H."/>
            <person name="Devos D.P."/>
            <person name="Kaster A.-K."/>
            <person name="Ovreas L."/>
            <person name="Rohde M."/>
            <person name="Galperin M.Y."/>
            <person name="Jogler C."/>
        </authorList>
    </citation>
    <scope>NUCLEOTIDE SEQUENCE [LARGE SCALE GENOMIC DNA]</scope>
    <source>
        <strain evidence="1 2">FC18</strain>
    </source>
</reference>
<dbReference type="KEGG" id="mff:MFFC18_15390"/>
<dbReference type="STRING" id="980251.GCA_001642875_02529"/>
<name>A0A5B9PFD5_9BACT</name>
<dbReference type="AlphaFoldDB" id="A0A5B9PFD5"/>
<gene>
    <name evidence="1" type="ORF">MFFC18_15390</name>
</gene>
<sequence>MAIAALRWCWVTMQVPQKKQERRSQADGAMDRPAVRIGEDLFRVVFPIVLGFNRMTEYQAGWIKFFGQVLFVVGRFQRLSCDDSKTLIGTNRH</sequence>
<proteinExistence type="predicted"/>
<keyword evidence="2" id="KW-1185">Reference proteome</keyword>
<organism evidence="1 2">
    <name type="scientific">Mariniblastus fucicola</name>
    <dbReference type="NCBI Taxonomy" id="980251"/>
    <lineage>
        <taxon>Bacteria</taxon>
        <taxon>Pseudomonadati</taxon>
        <taxon>Planctomycetota</taxon>
        <taxon>Planctomycetia</taxon>
        <taxon>Pirellulales</taxon>
        <taxon>Pirellulaceae</taxon>
        <taxon>Mariniblastus</taxon>
    </lineage>
</organism>
<accession>A0A5B9PFD5</accession>
<dbReference type="EMBL" id="CP042912">
    <property type="protein sequence ID" value="QEG21681.1"/>
    <property type="molecule type" value="Genomic_DNA"/>
</dbReference>
<dbReference type="Proteomes" id="UP000322214">
    <property type="component" value="Chromosome"/>
</dbReference>
<evidence type="ECO:0000313" key="2">
    <source>
        <dbReference type="Proteomes" id="UP000322214"/>
    </source>
</evidence>
<protein>
    <submittedName>
        <fullName evidence="1">Uncharacterized protein</fullName>
    </submittedName>
</protein>